<keyword evidence="2" id="KW-0808">Transferase</keyword>
<dbReference type="EvolutionaryTrace" id="Q0I3M3"/>
<dbReference type="PANTHER" id="PTHR12149">
    <property type="entry name" value="FRUCTOSAMINE 3 KINASE-RELATED PROTEIN"/>
    <property type="match status" value="1"/>
</dbReference>
<dbReference type="Pfam" id="PF03881">
    <property type="entry name" value="Fructosamin_kin"/>
    <property type="match status" value="1"/>
</dbReference>
<evidence type="ECO:0008006" key="5">
    <source>
        <dbReference type="Google" id="ProtNLM"/>
    </source>
</evidence>
<organism evidence="3">
    <name type="scientific">Histophilus somni (strain 129Pt)</name>
    <name type="common">Haemophilus somnus</name>
    <dbReference type="NCBI Taxonomy" id="205914"/>
    <lineage>
        <taxon>Bacteria</taxon>
        <taxon>Pseudomonadati</taxon>
        <taxon>Pseudomonadota</taxon>
        <taxon>Gammaproteobacteria</taxon>
        <taxon>Pasteurellales</taxon>
        <taxon>Pasteurellaceae</taxon>
        <taxon>Histophilus</taxon>
    </lineage>
</organism>
<dbReference type="Gene3D" id="3.30.200.20">
    <property type="entry name" value="Phosphorylase Kinase, domain 1"/>
    <property type="match status" value="1"/>
</dbReference>
<dbReference type="PDB" id="3JR1">
    <property type="method" value="X-ray"/>
    <property type="resolution" value="2.32 A"/>
    <property type="chains" value="A/B=42-334"/>
</dbReference>
<dbReference type="EMBL" id="CP000436">
    <property type="protein sequence ID" value="ABI25118.1"/>
    <property type="molecule type" value="Genomic_DNA"/>
</dbReference>
<dbReference type="PANTHER" id="PTHR12149:SF8">
    <property type="entry name" value="PROTEIN-RIBULOSAMINE 3-KINASE"/>
    <property type="match status" value="1"/>
</dbReference>
<dbReference type="PDBsum" id="3JR1"/>
<keyword evidence="2" id="KW-0418">Kinase</keyword>
<accession>Q0I3M3</accession>
<evidence type="ECO:0000313" key="3">
    <source>
        <dbReference type="EMBL" id="ABI25118.1"/>
    </source>
</evidence>
<dbReference type="InterPro" id="IPR016477">
    <property type="entry name" value="Fructo-/Ketosamine-3-kinase"/>
</dbReference>
<dbReference type="AlphaFoldDB" id="Q0I3M3"/>
<evidence type="ECO:0000256" key="1">
    <source>
        <dbReference type="ARBA" id="ARBA00009460"/>
    </source>
</evidence>
<reference evidence="3" key="1">
    <citation type="submission" date="2006-08" db="EMBL/GenBank/DDBJ databases">
        <title>Complete genome sequence of Haemophilus somnus 129PT.</title>
        <authorList>
            <person name="Copeland A."/>
            <person name="Lucas S."/>
            <person name="Lapidus A."/>
            <person name="Barry K."/>
            <person name="Glavina del Rio T."/>
            <person name="Hammon N."/>
            <person name="Dalin E."/>
            <person name="Tice H."/>
            <person name="Pitluck S."/>
            <person name="Brettin T.S."/>
            <person name="Bruce D."/>
            <person name="Challacombe J.F."/>
            <person name="Chertkov O."/>
            <person name="Detter J.C."/>
            <person name="Gilna P."/>
            <person name="Han S."/>
            <person name="Misra M."/>
            <person name="Tapia R."/>
            <person name="Thayer N.N."/>
            <person name="Xie G."/>
            <person name="Inzana T.J."/>
            <person name="Duncan A.J."/>
            <person name="Siddaramppa S."/>
            <person name="Richardson P."/>
        </authorList>
    </citation>
    <scope>NUCLEOTIDE SEQUENCE</scope>
    <source>
        <strain evidence="3">129PT</strain>
    </source>
</reference>
<comment type="similarity">
    <text evidence="1 2">Belongs to the fructosamine kinase family.</text>
</comment>
<dbReference type="PIRSF" id="PIRSF006221">
    <property type="entry name" value="Ketosamine-3-kinase"/>
    <property type="match status" value="1"/>
</dbReference>
<dbReference type="InterPro" id="IPR011009">
    <property type="entry name" value="Kinase-like_dom_sf"/>
</dbReference>
<sequence>MRVKQFHYLIRYLLKLDIYHRILPVFRLSSSQANLNHIGGAMWKSISQVLAEQFGAYYFIKHKEKLYSGEMNEIWLINDEVQTVFVKINERSYRSMFRAEADQLALLAKTNSINVPLVYGIGNSQGHSFLLLEALNKSKNKQSSFTIFAEKIAQLHQIQGPDKYGLDFDTWLGPIYQPNDWQTSWAKFFSENRIGWQLQICKEKGLIFGNIDLIVQIVADTLSKHNPKPSILHGNLWIENCIQVDDKIFVCNPACYWGDRECDIAFSSLFEPFPTNFYQRYNEIYPLEEGYLERKLIYQLYYLLNFSYRYYNKKQSYVSLTQKLINQILHKIDK</sequence>
<name>Q0I3M3_HISS1</name>
<dbReference type="HOGENOM" id="CLU_036517_0_0_6"/>
<keyword evidence="4" id="KW-0002">3D-structure</keyword>
<dbReference type="KEGG" id="hso:HS_0843"/>
<evidence type="ECO:0000256" key="2">
    <source>
        <dbReference type="PIRNR" id="PIRNR006221"/>
    </source>
</evidence>
<gene>
    <name evidence="3" type="ordered locus">HS_0843</name>
</gene>
<reference evidence="4" key="2">
    <citation type="submission" date="2009-09" db="PDB data bank">
        <title>Crystal structure of Putative fructosamine-3-kinase (YP_719053.1) from HAEMOPHILUS SOMNUS 129PT at 2.32 A resolution.</title>
        <authorList>
            <consortium name="Joint Center for Structural Genomics (JCSG)"/>
        </authorList>
    </citation>
    <scope>X-RAY CRYSTALLOGRAPHY (2.32 ANGSTROMS) OF 42-334</scope>
</reference>
<evidence type="ECO:0007829" key="4">
    <source>
        <dbReference type="PDB" id="3JR1"/>
    </source>
</evidence>
<dbReference type="GO" id="GO:0016301">
    <property type="term" value="F:kinase activity"/>
    <property type="evidence" value="ECO:0007669"/>
    <property type="project" value="UniProtKB-UniRule"/>
</dbReference>
<dbReference type="eggNOG" id="COG3001">
    <property type="taxonomic scope" value="Bacteria"/>
</dbReference>
<dbReference type="SUPFAM" id="SSF56112">
    <property type="entry name" value="Protein kinase-like (PK-like)"/>
    <property type="match status" value="1"/>
</dbReference>
<dbReference type="SMR" id="Q0I3M3"/>
<protein>
    <recommendedName>
        <fullName evidence="5">Fructosamine kinase</fullName>
    </recommendedName>
</protein>
<proteinExistence type="evidence at protein level"/>
<dbReference type="Gene3D" id="3.90.1200.10">
    <property type="match status" value="1"/>
</dbReference>